<evidence type="ECO:0000313" key="14">
    <source>
        <dbReference type="EMBL" id="OAF71599.1"/>
    </source>
</evidence>
<dbReference type="FunFam" id="2.20.28.10:FF:000003">
    <property type="entry name" value="DNA helicase"/>
    <property type="match status" value="1"/>
</dbReference>
<keyword evidence="8 10" id="KW-0238">DNA-binding</keyword>
<comment type="catalytic activity">
    <reaction evidence="11">
        <text>ATP + H2O = ADP + phosphate + H(+)</text>
        <dbReference type="Rhea" id="RHEA:13065"/>
        <dbReference type="ChEBI" id="CHEBI:15377"/>
        <dbReference type="ChEBI" id="CHEBI:15378"/>
        <dbReference type="ChEBI" id="CHEBI:30616"/>
        <dbReference type="ChEBI" id="CHEBI:43474"/>
        <dbReference type="ChEBI" id="CHEBI:456216"/>
        <dbReference type="EC" id="3.6.4.12"/>
    </reaction>
</comment>
<keyword evidence="6 11" id="KW-0347">Helicase</keyword>
<evidence type="ECO:0000256" key="5">
    <source>
        <dbReference type="ARBA" id="ARBA00022801"/>
    </source>
</evidence>
<dbReference type="InterPro" id="IPR027925">
    <property type="entry name" value="MCM_N"/>
</dbReference>
<reference evidence="14 15" key="1">
    <citation type="submission" date="2016-04" db="EMBL/GenBank/DDBJ databases">
        <title>The genome of Intoshia linei affirms orthonectids as highly simplified spiralians.</title>
        <authorList>
            <person name="Mikhailov K.V."/>
            <person name="Slusarev G.S."/>
            <person name="Nikitin M.A."/>
            <person name="Logacheva M.D."/>
            <person name="Penin A."/>
            <person name="Aleoshin V."/>
            <person name="Panchin Y.V."/>
        </authorList>
    </citation>
    <scope>NUCLEOTIDE SEQUENCE [LARGE SCALE GENOMIC DNA]</scope>
    <source>
        <strain evidence="14">Intl2013</strain>
        <tissue evidence="14">Whole animal</tissue>
    </source>
</reference>
<feature type="compositionally biased region" description="Polar residues" evidence="12">
    <location>
        <begin position="43"/>
        <end position="54"/>
    </location>
</feature>
<dbReference type="Pfam" id="PF17207">
    <property type="entry name" value="MCM_OB"/>
    <property type="match status" value="1"/>
</dbReference>
<dbReference type="CDD" id="cd17755">
    <property type="entry name" value="MCM4"/>
    <property type="match status" value="1"/>
</dbReference>
<dbReference type="FunFam" id="3.40.50.300:FF:000217">
    <property type="entry name" value="DNA helicase"/>
    <property type="match status" value="1"/>
</dbReference>
<feature type="region of interest" description="Disordered" evidence="12">
    <location>
        <begin position="1"/>
        <end position="54"/>
    </location>
</feature>
<dbReference type="Pfam" id="PF17855">
    <property type="entry name" value="MCM_lid"/>
    <property type="match status" value="1"/>
</dbReference>
<dbReference type="PROSITE" id="PS50051">
    <property type="entry name" value="MCM_2"/>
    <property type="match status" value="1"/>
</dbReference>
<dbReference type="SMART" id="SM00350">
    <property type="entry name" value="MCM"/>
    <property type="match status" value="1"/>
</dbReference>
<dbReference type="GO" id="GO:1902975">
    <property type="term" value="P:mitotic DNA replication initiation"/>
    <property type="evidence" value="ECO:0007669"/>
    <property type="project" value="TreeGrafter"/>
</dbReference>
<evidence type="ECO:0000256" key="3">
    <source>
        <dbReference type="ARBA" id="ARBA00022705"/>
    </source>
</evidence>
<comment type="subcellular location">
    <subcellularLocation>
        <location evidence="1">Nucleus</location>
    </subcellularLocation>
</comment>
<dbReference type="GO" id="GO:0005634">
    <property type="term" value="C:nucleus"/>
    <property type="evidence" value="ECO:0007669"/>
    <property type="project" value="UniProtKB-SubCell"/>
</dbReference>
<evidence type="ECO:0000256" key="1">
    <source>
        <dbReference type="ARBA" id="ARBA00004123"/>
    </source>
</evidence>
<dbReference type="GO" id="GO:0042555">
    <property type="term" value="C:MCM complex"/>
    <property type="evidence" value="ECO:0007669"/>
    <property type="project" value="UniProtKB-UniRule"/>
</dbReference>
<evidence type="ECO:0000256" key="9">
    <source>
        <dbReference type="ARBA" id="ARBA00023242"/>
    </source>
</evidence>
<proteinExistence type="inferred from homology"/>
<dbReference type="PANTHER" id="PTHR11630">
    <property type="entry name" value="DNA REPLICATION LICENSING FACTOR MCM FAMILY MEMBER"/>
    <property type="match status" value="1"/>
</dbReference>
<dbReference type="InterPro" id="IPR027417">
    <property type="entry name" value="P-loop_NTPase"/>
</dbReference>
<comment type="subunit">
    <text evidence="11">Component of the MCM2-7 complex.</text>
</comment>
<feature type="compositionally biased region" description="Polar residues" evidence="12">
    <location>
        <begin position="18"/>
        <end position="34"/>
    </location>
</feature>
<dbReference type="GO" id="GO:0000727">
    <property type="term" value="P:double-strand break repair via break-induced replication"/>
    <property type="evidence" value="ECO:0007669"/>
    <property type="project" value="TreeGrafter"/>
</dbReference>
<evidence type="ECO:0000256" key="6">
    <source>
        <dbReference type="ARBA" id="ARBA00022806"/>
    </source>
</evidence>
<feature type="domain" description="MCM C-terminal AAA(+) ATPase" evidence="13">
    <location>
        <begin position="367"/>
        <end position="575"/>
    </location>
</feature>
<organism evidence="14 15">
    <name type="scientific">Intoshia linei</name>
    <dbReference type="NCBI Taxonomy" id="1819745"/>
    <lineage>
        <taxon>Eukaryota</taxon>
        <taxon>Metazoa</taxon>
        <taxon>Spiralia</taxon>
        <taxon>Lophotrochozoa</taxon>
        <taxon>Mesozoa</taxon>
        <taxon>Orthonectida</taxon>
        <taxon>Rhopaluridae</taxon>
        <taxon>Intoshia</taxon>
    </lineage>
</organism>
<dbReference type="SUPFAM" id="SSF50249">
    <property type="entry name" value="Nucleic acid-binding proteins"/>
    <property type="match status" value="1"/>
</dbReference>
<keyword evidence="7 10" id="KW-0067">ATP-binding</keyword>
<dbReference type="AlphaFoldDB" id="A0A177BBA1"/>
<dbReference type="InterPro" id="IPR018525">
    <property type="entry name" value="MCM_CS"/>
</dbReference>
<dbReference type="InterPro" id="IPR003593">
    <property type="entry name" value="AAA+_ATPase"/>
</dbReference>
<dbReference type="PRINTS" id="PR01660">
    <property type="entry name" value="MCMPROTEIN4"/>
</dbReference>
<name>A0A177BBA1_9BILA</name>
<evidence type="ECO:0000256" key="12">
    <source>
        <dbReference type="SAM" id="MobiDB-lite"/>
    </source>
</evidence>
<dbReference type="InterPro" id="IPR031327">
    <property type="entry name" value="MCM"/>
</dbReference>
<evidence type="ECO:0000256" key="11">
    <source>
        <dbReference type="RuleBase" id="RU368062"/>
    </source>
</evidence>
<dbReference type="Pfam" id="PF14551">
    <property type="entry name" value="MCM_N"/>
    <property type="match status" value="1"/>
</dbReference>
<dbReference type="InterPro" id="IPR041562">
    <property type="entry name" value="MCM_lid"/>
</dbReference>
<dbReference type="PANTHER" id="PTHR11630:SF66">
    <property type="entry name" value="DNA REPLICATION LICENSING FACTOR MCM4"/>
    <property type="match status" value="1"/>
</dbReference>
<evidence type="ECO:0000256" key="10">
    <source>
        <dbReference type="RuleBase" id="RU004070"/>
    </source>
</evidence>
<dbReference type="GO" id="GO:0016887">
    <property type="term" value="F:ATP hydrolysis activity"/>
    <property type="evidence" value="ECO:0007669"/>
    <property type="project" value="RHEA"/>
</dbReference>
<protein>
    <recommendedName>
        <fullName evidence="11">DNA replication licensing factor MCM4</fullName>
        <ecNumber evidence="11">3.6.4.12</ecNumber>
    </recommendedName>
</protein>
<dbReference type="Pfam" id="PF00493">
    <property type="entry name" value="MCM"/>
    <property type="match status" value="1"/>
</dbReference>
<dbReference type="Gene3D" id="2.40.50.140">
    <property type="entry name" value="Nucleic acid-binding proteins"/>
    <property type="match status" value="1"/>
</dbReference>
<gene>
    <name evidence="14" type="ORF">A3Q56_00635</name>
</gene>
<dbReference type="SUPFAM" id="SSF52540">
    <property type="entry name" value="P-loop containing nucleoside triphosphate hydrolases"/>
    <property type="match status" value="1"/>
</dbReference>
<dbReference type="GO" id="GO:0005524">
    <property type="term" value="F:ATP binding"/>
    <property type="evidence" value="ECO:0007669"/>
    <property type="project" value="UniProtKB-UniRule"/>
</dbReference>
<evidence type="ECO:0000256" key="2">
    <source>
        <dbReference type="ARBA" id="ARBA00008010"/>
    </source>
</evidence>
<dbReference type="Gene3D" id="3.40.50.300">
    <property type="entry name" value="P-loop containing nucleotide triphosphate hydrolases"/>
    <property type="match status" value="1"/>
</dbReference>
<evidence type="ECO:0000259" key="13">
    <source>
        <dbReference type="PROSITE" id="PS50051"/>
    </source>
</evidence>
<dbReference type="GO" id="GO:0003697">
    <property type="term" value="F:single-stranded DNA binding"/>
    <property type="evidence" value="ECO:0007669"/>
    <property type="project" value="TreeGrafter"/>
</dbReference>
<accession>A0A177BBA1</accession>
<keyword evidence="15" id="KW-1185">Reference proteome</keyword>
<comment type="similarity">
    <text evidence="2 10">Belongs to the MCM family.</text>
</comment>
<dbReference type="PRINTS" id="PR01657">
    <property type="entry name" value="MCMFAMILY"/>
</dbReference>
<dbReference type="Gene3D" id="2.20.28.10">
    <property type="match status" value="1"/>
</dbReference>
<evidence type="ECO:0000256" key="4">
    <source>
        <dbReference type="ARBA" id="ARBA00022741"/>
    </source>
</evidence>
<dbReference type="Proteomes" id="UP000078046">
    <property type="component" value="Unassembled WGS sequence"/>
</dbReference>
<dbReference type="OrthoDB" id="10251574at2759"/>
<dbReference type="GO" id="GO:0017116">
    <property type="term" value="F:single-stranded DNA helicase activity"/>
    <property type="evidence" value="ECO:0007669"/>
    <property type="project" value="TreeGrafter"/>
</dbReference>
<keyword evidence="5 11" id="KW-0378">Hydrolase</keyword>
<evidence type="ECO:0000256" key="7">
    <source>
        <dbReference type="ARBA" id="ARBA00022840"/>
    </source>
</evidence>
<dbReference type="Gene3D" id="3.30.1640.10">
    <property type="entry name" value="mini-chromosome maintenance (MCM) complex, chain A, domain 1"/>
    <property type="match status" value="1"/>
</dbReference>
<evidence type="ECO:0000256" key="8">
    <source>
        <dbReference type="ARBA" id="ARBA00023125"/>
    </source>
</evidence>
<dbReference type="InterPro" id="IPR001208">
    <property type="entry name" value="MCM_dom"/>
</dbReference>
<keyword evidence="9 11" id="KW-0539">Nucleus</keyword>
<keyword evidence="4 10" id="KW-0547">Nucleotide-binding</keyword>
<dbReference type="InterPro" id="IPR012340">
    <property type="entry name" value="NA-bd_OB-fold"/>
</dbReference>
<dbReference type="EMBL" id="LWCA01000038">
    <property type="protein sequence ID" value="OAF71599.1"/>
    <property type="molecule type" value="Genomic_DNA"/>
</dbReference>
<evidence type="ECO:0000313" key="15">
    <source>
        <dbReference type="Proteomes" id="UP000078046"/>
    </source>
</evidence>
<comment type="caution">
    <text evidence="14">The sequence shown here is derived from an EMBL/GenBank/DDBJ whole genome shotgun (WGS) entry which is preliminary data.</text>
</comment>
<dbReference type="InterPro" id="IPR008047">
    <property type="entry name" value="MCM_4"/>
</dbReference>
<dbReference type="SMART" id="SM00382">
    <property type="entry name" value="AAA"/>
    <property type="match status" value="1"/>
</dbReference>
<sequence>MFLIDEATSPLDYGTPSHHGSVSIQPNSVMSSGNRYRPDLGDPSNQYLNDRENTNPQEFDNIMIWGTNVIVQKVKENFIEFLTTFKVDNALFYMKKLDDINQCAGKFINVCCNHILQFNRNLYDNLIEYPQEVIPAFDMGVNEIFITKYAEATIENAIQVRPFNAFSVKSMRDLNPKDIDKLIAVNGMVIRASTNIPEMRSACFKCSKCGKEKFVDIERGRIEEPNSCEYCNTTKCHQIIHNLCRFSDKQIIKLQESPDDMPAGQTPHTVLIMAHDCMVDLVAPGDRVTVTGIFRAQPIRQNLMRRTVNSIYRTYIDVIHYEKIDSGTAVNKGFSVATTYEMDRKNKTIFSSDRIKEIKKLSKRKDLYTLLAASLAPSVFENIDIKKGLLLQLFGGSIKDLSKTGRSAFRSEINVLLCGDPGTSKSQLLQYVHKLIPRSQYTSGKGSSAVGLTAYVTKDPDTNQHVLQTGALVLCDNGVCCIDEFDKMSESARSILHEVMEQQTLSIAKAGIICTLNARTAVLAAANPVESKWNKRKNIIDNIKLPHTLLSRFDLIFLILDPEDEDFDRKLGSHLIGLYYGDEIRTEDEVPILSRELLKDYITYARENINPKLTAEVGNLLIEGYLKMRKMGSDSGQITAFPRQLESIIRLSEAHAKMRLSATVDIEDVTEVQRLHRKAMKQVAIDPLTGKVDMTILTTGLSVGDRDRRIRTHELLIGVFDELKDLNHITLTMVYEKMEGYAKQLKVMNVTKEVINSILKELESEGRIKIMDQTVKILKLV</sequence>
<comment type="function">
    <text evidence="11">Acts as component of the MCM2-7 complex (MCM complex) which is the replicative helicase essential for 'once per cell cycle' DNA replication initiation and elongation in eukaryotic cells. The active ATPase sites in the MCM2-7 ring are formed through the interaction surfaces of two neighboring subunits such that a critical structure of a conserved arginine finger motif is provided in trans relative to the ATP-binding site of the Walker A box of the adjacent subunit. The six ATPase active sites, however, are likely to contribute differentially to the complex helicase activity.</text>
</comment>
<dbReference type="GO" id="GO:0006271">
    <property type="term" value="P:DNA strand elongation involved in DNA replication"/>
    <property type="evidence" value="ECO:0007669"/>
    <property type="project" value="TreeGrafter"/>
</dbReference>
<dbReference type="InterPro" id="IPR033762">
    <property type="entry name" value="MCM_OB"/>
</dbReference>
<dbReference type="EC" id="3.6.4.12" evidence="11"/>
<dbReference type="PROSITE" id="PS00847">
    <property type="entry name" value="MCM_1"/>
    <property type="match status" value="1"/>
</dbReference>
<keyword evidence="3 11" id="KW-0235">DNA replication</keyword>